<reference evidence="2 3" key="1">
    <citation type="submission" date="2013-04" db="EMBL/GenBank/DDBJ databases">
        <title>Zunongwangia sp. 22II14-10F7 Genome Sequencing.</title>
        <authorList>
            <person name="Lai Q."/>
            <person name="Shao Z."/>
        </authorList>
    </citation>
    <scope>NUCLEOTIDE SEQUENCE [LARGE SCALE GENOMIC DNA]</scope>
    <source>
        <strain evidence="2 3">22II14-10F7</strain>
    </source>
</reference>
<dbReference type="STRING" id="1185767.IIF7_18989"/>
<dbReference type="EMBL" id="ARYN01000025">
    <property type="protein sequence ID" value="ORL43768.1"/>
    <property type="molecule type" value="Genomic_DNA"/>
</dbReference>
<evidence type="ECO:0000259" key="1">
    <source>
        <dbReference type="Pfam" id="PF00182"/>
    </source>
</evidence>
<dbReference type="GO" id="GO:0006032">
    <property type="term" value="P:chitin catabolic process"/>
    <property type="evidence" value="ECO:0007669"/>
    <property type="project" value="InterPro"/>
</dbReference>
<protein>
    <submittedName>
        <fullName evidence="2">Lytic enzyme</fullName>
    </submittedName>
</protein>
<proteinExistence type="predicted"/>
<dbReference type="InterPro" id="IPR000726">
    <property type="entry name" value="Glyco_hydro_19_cat"/>
</dbReference>
<dbReference type="Proteomes" id="UP000192746">
    <property type="component" value="Unassembled WGS sequence"/>
</dbReference>
<dbReference type="Pfam" id="PF00182">
    <property type="entry name" value="Glyco_hydro_19"/>
    <property type="match status" value="1"/>
</dbReference>
<dbReference type="PANTHER" id="PTHR34408:SF1">
    <property type="entry name" value="GLYCOSYL HYDROLASE FAMILY 19 DOMAIN-CONTAINING PROTEIN HI_1415"/>
    <property type="match status" value="1"/>
</dbReference>
<keyword evidence="3" id="KW-1185">Reference proteome</keyword>
<dbReference type="PANTHER" id="PTHR34408">
    <property type="entry name" value="FAMILY PROTEIN, PUTATIVE-RELATED"/>
    <property type="match status" value="1"/>
</dbReference>
<dbReference type="GO" id="GO:0016998">
    <property type="term" value="P:cell wall macromolecule catabolic process"/>
    <property type="evidence" value="ECO:0007669"/>
    <property type="project" value="InterPro"/>
</dbReference>
<accession>A0A1Y1SYD5</accession>
<dbReference type="SUPFAM" id="SSF53955">
    <property type="entry name" value="Lysozyme-like"/>
    <property type="match status" value="1"/>
</dbReference>
<feature type="domain" description="Glycoside hydrolase family 19 catalytic" evidence="1">
    <location>
        <begin position="110"/>
        <end position="170"/>
    </location>
</feature>
<gene>
    <name evidence="2" type="ORF">IIF7_18989</name>
</gene>
<dbReference type="InterPro" id="IPR052354">
    <property type="entry name" value="Cell_Wall_Dynamics_Protein"/>
</dbReference>
<organism evidence="2 3">
    <name type="scientific">Zunongwangia atlantica 22II14-10F7</name>
    <dbReference type="NCBI Taxonomy" id="1185767"/>
    <lineage>
        <taxon>Bacteria</taxon>
        <taxon>Pseudomonadati</taxon>
        <taxon>Bacteroidota</taxon>
        <taxon>Flavobacteriia</taxon>
        <taxon>Flavobacteriales</taxon>
        <taxon>Flavobacteriaceae</taxon>
        <taxon>Zunongwangia</taxon>
    </lineage>
</organism>
<dbReference type="InterPro" id="IPR023346">
    <property type="entry name" value="Lysozyme-like_dom_sf"/>
</dbReference>
<dbReference type="AlphaFoldDB" id="A0A1Y1SYD5"/>
<name>A0A1Y1SYD5_9FLAO</name>
<comment type="caution">
    <text evidence="2">The sequence shown here is derived from an EMBL/GenBank/DDBJ whole genome shotgun (WGS) entry which is preliminary data.</text>
</comment>
<dbReference type="Gene3D" id="1.10.530.10">
    <property type="match status" value="1"/>
</dbReference>
<dbReference type="RefSeq" id="WP_245801679.1">
    <property type="nucleotide sequence ID" value="NZ_ARYN01000025.1"/>
</dbReference>
<evidence type="ECO:0000313" key="2">
    <source>
        <dbReference type="EMBL" id="ORL43768.1"/>
    </source>
</evidence>
<evidence type="ECO:0000313" key="3">
    <source>
        <dbReference type="Proteomes" id="UP000192746"/>
    </source>
</evidence>
<dbReference type="GO" id="GO:0004568">
    <property type="term" value="F:chitinase activity"/>
    <property type="evidence" value="ECO:0007669"/>
    <property type="project" value="InterPro"/>
</dbReference>
<sequence length="218" mass="25309">MSLKPLQIFQKDHCLDPDGVFGPKTINAMRIAFQLTKEQTANFAGQCAHESNYFQRQFENLNYSYERLLQIFSHDFDTDRNRILSEAEKQVARILERKPEQIANFVYANQNGNGDEASGDGWLFRGRGPLQLTGRRNYQLFADAMNDQEIMCNPDLVVTKYYFESALWYFDNNHLWNLAKKTDLTSIKQLTKRINGGYNGLNDRIEKTQTFEGWLNAA</sequence>